<gene>
    <name evidence="6" type="ORF">ACFQPE_20420</name>
</gene>
<protein>
    <submittedName>
        <fullName evidence="6">Rieske (2Fe-2S) protein</fullName>
    </submittedName>
</protein>
<dbReference type="SUPFAM" id="SSF50022">
    <property type="entry name" value="ISP domain"/>
    <property type="match status" value="1"/>
</dbReference>
<keyword evidence="2" id="KW-0479">Metal-binding</keyword>
<reference evidence="6 7" key="1">
    <citation type="journal article" date="2019" name="Int. J. Syst. Evol. Microbiol.">
        <title>The Global Catalogue of Microorganisms (GCM) 10K type strain sequencing project: providing services to taxonomists for standard genome sequencing and annotation.</title>
        <authorList>
            <consortium name="The Broad Institute Genomics Platform"/>
            <consortium name="The Broad Institute Genome Sequencing Center for Infectious Disease"/>
            <person name="Wu L."/>
            <person name="Ma J."/>
        </authorList>
    </citation>
    <scope>NUCLEOTIDE SEQUENCE [LARGE SCALE GENOMIC DNA]</scope>
    <source>
        <strain evidence="6 7">PSR21</strain>
    </source>
</reference>
<sequence length="121" mass="13835">MTEHIVAQVDELQPGDRKVVQLEGREIGVFNVDGEYVAYSNWCSHQSGPVCEGNITGTYEASFDRETLEYELEWCEEGYVLNCPWHGWEYDIRSGSCLSRQKVKLPSYPVSVKDENIVIDL</sequence>
<dbReference type="GO" id="GO:0051537">
    <property type="term" value="F:2 iron, 2 sulfur cluster binding"/>
    <property type="evidence" value="ECO:0007669"/>
    <property type="project" value="UniProtKB-KW"/>
</dbReference>
<dbReference type="Pfam" id="PF00355">
    <property type="entry name" value="Rieske"/>
    <property type="match status" value="1"/>
</dbReference>
<dbReference type="EMBL" id="JBHTBF010000003">
    <property type="protein sequence ID" value="MFC7319137.1"/>
    <property type="molecule type" value="Genomic_DNA"/>
</dbReference>
<dbReference type="CDD" id="cd03467">
    <property type="entry name" value="Rieske"/>
    <property type="match status" value="1"/>
</dbReference>
<dbReference type="PROSITE" id="PS51296">
    <property type="entry name" value="RIESKE"/>
    <property type="match status" value="1"/>
</dbReference>
<evidence type="ECO:0000313" key="7">
    <source>
        <dbReference type="Proteomes" id="UP001596547"/>
    </source>
</evidence>
<keyword evidence="4" id="KW-0411">Iron-sulfur</keyword>
<keyword evidence="1" id="KW-0001">2Fe-2S</keyword>
<dbReference type="GO" id="GO:0046872">
    <property type="term" value="F:metal ion binding"/>
    <property type="evidence" value="ECO:0007669"/>
    <property type="project" value="UniProtKB-KW"/>
</dbReference>
<dbReference type="PANTHER" id="PTHR21496">
    <property type="entry name" value="FERREDOXIN-RELATED"/>
    <property type="match status" value="1"/>
</dbReference>
<evidence type="ECO:0000313" key="6">
    <source>
        <dbReference type="EMBL" id="MFC7319137.1"/>
    </source>
</evidence>
<dbReference type="PANTHER" id="PTHR21496:SF23">
    <property type="entry name" value="3-PHENYLPROPIONATE_CINNAMIC ACID DIOXYGENASE FERREDOXIN SUBUNIT"/>
    <property type="match status" value="1"/>
</dbReference>
<comment type="caution">
    <text evidence="6">The sequence shown here is derived from an EMBL/GenBank/DDBJ whole genome shotgun (WGS) entry which is preliminary data.</text>
</comment>
<keyword evidence="7" id="KW-1185">Reference proteome</keyword>
<dbReference type="Gene3D" id="2.102.10.10">
    <property type="entry name" value="Rieske [2Fe-2S] iron-sulphur domain"/>
    <property type="match status" value="1"/>
</dbReference>
<name>A0ABD6AG38_9EURY</name>
<evidence type="ECO:0000259" key="5">
    <source>
        <dbReference type="PROSITE" id="PS51296"/>
    </source>
</evidence>
<dbReference type="Proteomes" id="UP001596547">
    <property type="component" value="Unassembled WGS sequence"/>
</dbReference>
<organism evidence="6 7">
    <name type="scientific">Halomarina halobia</name>
    <dbReference type="NCBI Taxonomy" id="3033386"/>
    <lineage>
        <taxon>Archaea</taxon>
        <taxon>Methanobacteriati</taxon>
        <taxon>Methanobacteriota</taxon>
        <taxon>Stenosarchaea group</taxon>
        <taxon>Halobacteria</taxon>
        <taxon>Halobacteriales</taxon>
        <taxon>Natronomonadaceae</taxon>
        <taxon>Halomarina</taxon>
    </lineage>
</organism>
<evidence type="ECO:0000256" key="1">
    <source>
        <dbReference type="ARBA" id="ARBA00022714"/>
    </source>
</evidence>
<dbReference type="InterPro" id="IPR017941">
    <property type="entry name" value="Rieske_2Fe-2S"/>
</dbReference>
<evidence type="ECO:0000256" key="3">
    <source>
        <dbReference type="ARBA" id="ARBA00023004"/>
    </source>
</evidence>
<dbReference type="GeneID" id="79317671"/>
<feature type="domain" description="Rieske" evidence="5">
    <location>
        <begin position="4"/>
        <end position="119"/>
    </location>
</feature>
<keyword evidence="3" id="KW-0408">Iron</keyword>
<accession>A0ABD6AG38</accession>
<proteinExistence type="predicted"/>
<dbReference type="InterPro" id="IPR036922">
    <property type="entry name" value="Rieske_2Fe-2S_sf"/>
</dbReference>
<evidence type="ECO:0000256" key="4">
    <source>
        <dbReference type="ARBA" id="ARBA00023014"/>
    </source>
</evidence>
<dbReference type="RefSeq" id="WP_276306039.1">
    <property type="nucleotide sequence ID" value="NZ_CP119993.1"/>
</dbReference>
<dbReference type="AlphaFoldDB" id="A0ABD6AG38"/>
<evidence type="ECO:0000256" key="2">
    <source>
        <dbReference type="ARBA" id="ARBA00022723"/>
    </source>
</evidence>